<organism evidence="5 6">
    <name type="scientific">Nyssa sinensis</name>
    <dbReference type="NCBI Taxonomy" id="561372"/>
    <lineage>
        <taxon>Eukaryota</taxon>
        <taxon>Viridiplantae</taxon>
        <taxon>Streptophyta</taxon>
        <taxon>Embryophyta</taxon>
        <taxon>Tracheophyta</taxon>
        <taxon>Spermatophyta</taxon>
        <taxon>Magnoliopsida</taxon>
        <taxon>eudicotyledons</taxon>
        <taxon>Gunneridae</taxon>
        <taxon>Pentapetalae</taxon>
        <taxon>asterids</taxon>
        <taxon>Cornales</taxon>
        <taxon>Nyssaceae</taxon>
        <taxon>Nyssa</taxon>
    </lineage>
</organism>
<dbReference type="Proteomes" id="UP000325577">
    <property type="component" value="Linkage Group LG8"/>
</dbReference>
<dbReference type="SMART" id="SM00360">
    <property type="entry name" value="RRM"/>
    <property type="match status" value="2"/>
</dbReference>
<dbReference type="EMBL" id="CM018051">
    <property type="protein sequence ID" value="KAA8516307.1"/>
    <property type="molecule type" value="Genomic_DNA"/>
</dbReference>
<dbReference type="PROSITE" id="PS50102">
    <property type="entry name" value="RRM"/>
    <property type="match status" value="2"/>
</dbReference>
<evidence type="ECO:0000259" key="4">
    <source>
        <dbReference type="PROSITE" id="PS50102"/>
    </source>
</evidence>
<dbReference type="SUPFAM" id="SSF54928">
    <property type="entry name" value="RNA-binding domain, RBD"/>
    <property type="match status" value="1"/>
</dbReference>
<evidence type="ECO:0000256" key="2">
    <source>
        <dbReference type="PROSITE-ProRule" id="PRU00176"/>
    </source>
</evidence>
<gene>
    <name evidence="5" type="ORF">F0562_016600</name>
</gene>
<proteinExistence type="predicted"/>
<feature type="domain" description="RRM" evidence="4">
    <location>
        <begin position="120"/>
        <end position="223"/>
    </location>
</feature>
<protein>
    <recommendedName>
        <fullName evidence="4">RRM domain-containing protein</fullName>
    </recommendedName>
</protein>
<keyword evidence="1 2" id="KW-0694">RNA-binding</keyword>
<dbReference type="InterPro" id="IPR035979">
    <property type="entry name" value="RBD_domain_sf"/>
</dbReference>
<dbReference type="GO" id="GO:0003723">
    <property type="term" value="F:RNA binding"/>
    <property type="evidence" value="ECO:0007669"/>
    <property type="project" value="UniProtKB-UniRule"/>
</dbReference>
<feature type="region of interest" description="Disordered" evidence="3">
    <location>
        <begin position="1"/>
        <end position="78"/>
    </location>
</feature>
<dbReference type="PANTHER" id="PTHR10352">
    <property type="entry name" value="EUKARYOTIC TRANSLATION INITIATION FACTOR 3 SUBUNIT G"/>
    <property type="match status" value="1"/>
</dbReference>
<dbReference type="Gene3D" id="3.30.70.330">
    <property type="match status" value="2"/>
</dbReference>
<evidence type="ECO:0000256" key="3">
    <source>
        <dbReference type="SAM" id="MobiDB-lite"/>
    </source>
</evidence>
<evidence type="ECO:0000256" key="1">
    <source>
        <dbReference type="ARBA" id="ARBA00022884"/>
    </source>
</evidence>
<dbReference type="InterPro" id="IPR000504">
    <property type="entry name" value="RRM_dom"/>
</dbReference>
<keyword evidence="6" id="KW-1185">Reference proteome</keyword>
<name>A0A5J4ZGE3_9ASTE</name>
<feature type="domain" description="RRM" evidence="4">
    <location>
        <begin position="214"/>
        <end position="298"/>
    </location>
</feature>
<accession>A0A5J4ZGE3</accession>
<reference evidence="5 6" key="1">
    <citation type="submission" date="2019-09" db="EMBL/GenBank/DDBJ databases">
        <title>A chromosome-level genome assembly of the Chinese tupelo Nyssa sinensis.</title>
        <authorList>
            <person name="Yang X."/>
            <person name="Kang M."/>
            <person name="Yang Y."/>
            <person name="Xiong H."/>
            <person name="Wang M."/>
            <person name="Zhang Z."/>
            <person name="Wang Z."/>
            <person name="Wu H."/>
            <person name="Ma T."/>
            <person name="Liu J."/>
            <person name="Xi Z."/>
        </authorList>
    </citation>
    <scope>NUCLEOTIDE SEQUENCE [LARGE SCALE GENOMIC DNA]</scope>
    <source>
        <strain evidence="5">J267</strain>
        <tissue evidence="5">Leaf</tissue>
    </source>
</reference>
<dbReference type="OrthoDB" id="1875751at2759"/>
<feature type="compositionally biased region" description="Acidic residues" evidence="3">
    <location>
        <begin position="26"/>
        <end position="73"/>
    </location>
</feature>
<evidence type="ECO:0000313" key="5">
    <source>
        <dbReference type="EMBL" id="KAA8516307.1"/>
    </source>
</evidence>
<evidence type="ECO:0000313" key="6">
    <source>
        <dbReference type="Proteomes" id="UP000325577"/>
    </source>
</evidence>
<dbReference type="AlphaFoldDB" id="A0A5J4ZGE3"/>
<sequence length="417" mass="45916">MGKKRKAAPPPPKVELEKRKPKVVVEDDPSEEEEEQDSEPEEVEEEEEESEEEEEEEEEEESEEEENEEDEDGSERQSLRKLLKPFGKDQIIELLVEAALNERSIISRINQLAESGTLHRNLFVFGLGWDATTEQVLSVFKEYGEIEDCKVVTDKLTGRAKGYAFVLFKTRGSAHKALKQPHKMIGNRMTSCQLASAGPVPNQMGSLQDSNDGRKIYVGNVGPLVSPDKLLSFFAKFGDIEEGPLGLDRVTGKFKGFAIFVYKTVEACMKALEEPVKVFEGCQLQCRLKGLQTKKNQKGALGASSGAAAITQTDINTLKYGVAVNPGILNHNVNPAILNHNVNPAILNHNVNPAAVLMGQSQGIGLVNQVSPGIGLANPMMASAFNHTGLALLCCQWIASVDWGDPINGIQWELWYQ</sequence>
<dbReference type="Pfam" id="PF00076">
    <property type="entry name" value="RRM_1"/>
    <property type="match status" value="2"/>
</dbReference>
<dbReference type="InterPro" id="IPR012677">
    <property type="entry name" value="Nucleotide-bd_a/b_plait_sf"/>
</dbReference>